<reference evidence="3" key="2">
    <citation type="submission" date="2019-10" db="EMBL/GenBank/DDBJ databases">
        <title>A de novo genome assembly of a pear dwarfing rootstock.</title>
        <authorList>
            <person name="Wang F."/>
            <person name="Wang J."/>
            <person name="Li S."/>
            <person name="Zhang Y."/>
            <person name="Fang M."/>
            <person name="Ma L."/>
            <person name="Zhao Y."/>
            <person name="Jiang S."/>
        </authorList>
    </citation>
    <scope>NUCLEOTIDE SEQUENCE [LARGE SCALE GENOMIC DNA]</scope>
</reference>
<dbReference type="AlphaFoldDB" id="A0A5N5IME0"/>
<proteinExistence type="predicted"/>
<name>A0A5N5IME0_9ROSA</name>
<feature type="compositionally biased region" description="Acidic residues" evidence="1">
    <location>
        <begin position="60"/>
        <end position="76"/>
    </location>
</feature>
<dbReference type="Proteomes" id="UP000327157">
    <property type="component" value="Chromosome 5"/>
</dbReference>
<sequence>MEVTGPSKVVIEEISSSEKDVGRISLKPIRYKGLLAIEGPEVDDCCTSQVVQTCVIEKEEATEEGDSNSEESEYGSDVDNPMFSKFDERDSEQRNARQSKQSRERKEKQREEEFDTVNVEQNVVDDPDYNSDALENVHSSDDERGKKT</sequence>
<organism evidence="2 3">
    <name type="scientific">Pyrus ussuriensis x Pyrus communis</name>
    <dbReference type="NCBI Taxonomy" id="2448454"/>
    <lineage>
        <taxon>Eukaryota</taxon>
        <taxon>Viridiplantae</taxon>
        <taxon>Streptophyta</taxon>
        <taxon>Embryophyta</taxon>
        <taxon>Tracheophyta</taxon>
        <taxon>Spermatophyta</taxon>
        <taxon>Magnoliopsida</taxon>
        <taxon>eudicotyledons</taxon>
        <taxon>Gunneridae</taxon>
        <taxon>Pentapetalae</taxon>
        <taxon>rosids</taxon>
        <taxon>fabids</taxon>
        <taxon>Rosales</taxon>
        <taxon>Rosaceae</taxon>
        <taxon>Amygdaloideae</taxon>
        <taxon>Maleae</taxon>
        <taxon>Pyrus</taxon>
    </lineage>
</organism>
<feature type="compositionally biased region" description="Basic and acidic residues" evidence="1">
    <location>
        <begin position="138"/>
        <end position="148"/>
    </location>
</feature>
<evidence type="ECO:0000256" key="1">
    <source>
        <dbReference type="SAM" id="MobiDB-lite"/>
    </source>
</evidence>
<feature type="compositionally biased region" description="Basic and acidic residues" evidence="1">
    <location>
        <begin position="85"/>
        <end position="111"/>
    </location>
</feature>
<evidence type="ECO:0000313" key="2">
    <source>
        <dbReference type="EMBL" id="KAB2636204.1"/>
    </source>
</evidence>
<comment type="caution">
    <text evidence="2">The sequence shown here is derived from an EMBL/GenBank/DDBJ whole genome shotgun (WGS) entry which is preliminary data.</text>
</comment>
<reference evidence="2 3" key="1">
    <citation type="submission" date="2019-09" db="EMBL/GenBank/DDBJ databases">
        <authorList>
            <person name="Ou C."/>
        </authorList>
    </citation>
    <scope>NUCLEOTIDE SEQUENCE [LARGE SCALE GENOMIC DNA]</scope>
    <source>
        <strain evidence="2">S2</strain>
        <tissue evidence="2">Leaf</tissue>
    </source>
</reference>
<accession>A0A5N5IME0</accession>
<feature type="region of interest" description="Disordered" evidence="1">
    <location>
        <begin position="57"/>
        <end position="148"/>
    </location>
</feature>
<gene>
    <name evidence="2" type="ORF">D8674_026738</name>
</gene>
<keyword evidence="3" id="KW-1185">Reference proteome</keyword>
<reference evidence="2 3" key="3">
    <citation type="submission" date="2019-11" db="EMBL/GenBank/DDBJ databases">
        <title>A de novo genome assembly of a pear dwarfing rootstock.</title>
        <authorList>
            <person name="Wang F."/>
            <person name="Wang J."/>
            <person name="Li S."/>
            <person name="Zhang Y."/>
            <person name="Fang M."/>
            <person name="Ma L."/>
            <person name="Zhao Y."/>
            <person name="Jiang S."/>
        </authorList>
    </citation>
    <scope>NUCLEOTIDE SEQUENCE [LARGE SCALE GENOMIC DNA]</scope>
    <source>
        <strain evidence="2">S2</strain>
        <tissue evidence="2">Leaf</tissue>
    </source>
</reference>
<protein>
    <submittedName>
        <fullName evidence="2">Uncharacterized protein</fullName>
    </submittedName>
</protein>
<dbReference type="EMBL" id="SMOL01000004">
    <property type="protein sequence ID" value="KAB2636204.1"/>
    <property type="molecule type" value="Genomic_DNA"/>
</dbReference>
<evidence type="ECO:0000313" key="3">
    <source>
        <dbReference type="Proteomes" id="UP000327157"/>
    </source>
</evidence>